<dbReference type="Ensembl" id="ENSEBUT00000027525.1">
    <property type="protein sequence ID" value="ENSEBUP00000026949.1"/>
    <property type="gene ID" value="ENSEBUG00000016574.1"/>
</dbReference>
<evidence type="ECO:0000313" key="3">
    <source>
        <dbReference type="Proteomes" id="UP000694388"/>
    </source>
</evidence>
<proteinExistence type="predicted"/>
<reference evidence="2" key="2">
    <citation type="submission" date="2025-09" db="UniProtKB">
        <authorList>
            <consortium name="Ensembl"/>
        </authorList>
    </citation>
    <scope>IDENTIFICATION</scope>
</reference>
<organism evidence="2 3">
    <name type="scientific">Eptatretus burgeri</name>
    <name type="common">Inshore hagfish</name>
    <dbReference type="NCBI Taxonomy" id="7764"/>
    <lineage>
        <taxon>Eukaryota</taxon>
        <taxon>Metazoa</taxon>
        <taxon>Chordata</taxon>
        <taxon>Craniata</taxon>
        <taxon>Vertebrata</taxon>
        <taxon>Cyclostomata</taxon>
        <taxon>Myxini</taxon>
        <taxon>Myxiniformes</taxon>
        <taxon>Myxinidae</taxon>
        <taxon>Eptatretinae</taxon>
        <taxon>Eptatretus</taxon>
    </lineage>
</organism>
<accession>A0A8C4RD42</accession>
<feature type="compositionally biased region" description="Gly residues" evidence="1">
    <location>
        <begin position="177"/>
        <end position="195"/>
    </location>
</feature>
<feature type="compositionally biased region" description="Basic and acidic residues" evidence="1">
    <location>
        <begin position="121"/>
        <end position="130"/>
    </location>
</feature>
<protein>
    <submittedName>
        <fullName evidence="2">Uncharacterized protein</fullName>
    </submittedName>
</protein>
<evidence type="ECO:0000256" key="1">
    <source>
        <dbReference type="SAM" id="MobiDB-lite"/>
    </source>
</evidence>
<dbReference type="AlphaFoldDB" id="A0A8C4RD42"/>
<keyword evidence="3" id="KW-1185">Reference proteome</keyword>
<reference evidence="2" key="1">
    <citation type="submission" date="2025-08" db="UniProtKB">
        <authorList>
            <consortium name="Ensembl"/>
        </authorList>
    </citation>
    <scope>IDENTIFICATION</scope>
</reference>
<dbReference type="Proteomes" id="UP000694388">
    <property type="component" value="Unplaced"/>
</dbReference>
<feature type="region of interest" description="Disordered" evidence="1">
    <location>
        <begin position="99"/>
        <end position="130"/>
    </location>
</feature>
<sequence>MEFLTLCEKSHRCAMCICVAETELVGKSVAPPTPTMYKFRPSGGLCPDPGAHYHPGTDKISIHHFTETSVSNDGDVGSMGSCRVSDMPDYRSPLLHKVAPEEPSSHRSPVSGKLAASQPSESRHPGAHERVGHCAVTSGLSRPIDGVIRNPALQAAPLAEPETGYHSPYLSARTRHGGAGGSGGGGGGIVGGGEDGTAVGTLQSLTVQERSRDPSPVRYDNLSRQIMASIQERREQEEKERELAHSGYQGHNCRENLSVATESSNTSICSDSHDARLQLIDREPSSRRSHCPPTFSADTHISWVASTTFEPSRKCSYQ</sequence>
<feature type="region of interest" description="Disordered" evidence="1">
    <location>
        <begin position="173"/>
        <end position="197"/>
    </location>
</feature>
<name>A0A8C4RD42_EPTBU</name>
<evidence type="ECO:0000313" key="2">
    <source>
        <dbReference type="Ensembl" id="ENSEBUP00000026949.1"/>
    </source>
</evidence>